<evidence type="ECO:0000313" key="3">
    <source>
        <dbReference type="Proteomes" id="UP001207626"/>
    </source>
</evidence>
<sequence>MMKSPHPYEQYTEQFAELQAPLACLNLDLLEQNAQEVLRRAGAKPVRIATKSIRSLEVLRYVLTLSPRFEGIMCYSPWEAAALAQAGFADVLLGYPTMDAAALAEIARFSSRAHRTNDITLMADGLEQLQLAEAIGREKGACFAVCLDIDMSSSLYGIHFGVRRSPLRTVEETLRLAEYVRRSPSLTLRGVMGYEAQMAGVADSVPGAAMMNAFVRHLKRRSGKDIQARRSRIVQALSAEGHELAFVNGGGTGSLGFTAADASVTEVTAGSAFFNPALFDHYAGLKLYPAASFALPVVRVPKQGIYTCFGGGYVASGSAGKDKYPRPIWPEGGVLLPNEGAGEVQTPVKYPAGGSAVSLQSGDWIWFRHAKAGELCERFRELHVVQGGVRLGTWATYRGEGWCFG</sequence>
<dbReference type="Pfam" id="PF01168">
    <property type="entry name" value="Ala_racemase_N"/>
    <property type="match status" value="1"/>
</dbReference>
<dbReference type="SUPFAM" id="SSF51419">
    <property type="entry name" value="PLP-binding barrel"/>
    <property type="match status" value="1"/>
</dbReference>
<organism evidence="2 3">
    <name type="scientific">Paenibacillus apiarius</name>
    <dbReference type="NCBI Taxonomy" id="46240"/>
    <lineage>
        <taxon>Bacteria</taxon>
        <taxon>Bacillati</taxon>
        <taxon>Bacillota</taxon>
        <taxon>Bacilli</taxon>
        <taxon>Bacillales</taxon>
        <taxon>Paenibacillaceae</taxon>
        <taxon>Paenibacillus</taxon>
    </lineage>
</organism>
<dbReference type="Proteomes" id="UP001207626">
    <property type="component" value="Unassembled WGS sequence"/>
</dbReference>
<dbReference type="InterPro" id="IPR051466">
    <property type="entry name" value="D-amino_acid_metab_enzyme"/>
</dbReference>
<dbReference type="Gene3D" id="3.20.20.10">
    <property type="entry name" value="Alanine racemase"/>
    <property type="match status" value="1"/>
</dbReference>
<dbReference type="RefSeq" id="WP_087433047.1">
    <property type="nucleotide sequence ID" value="NZ_JAMDLV010000004.1"/>
</dbReference>
<dbReference type="CDD" id="cd06813">
    <property type="entry name" value="PLPDE_III_DSD_D-TA_like_2"/>
    <property type="match status" value="1"/>
</dbReference>
<accession>A0ABT4DXJ5</accession>
<dbReference type="InterPro" id="IPR001608">
    <property type="entry name" value="Ala_racemase_N"/>
</dbReference>
<reference evidence="2 3" key="1">
    <citation type="submission" date="2022-05" db="EMBL/GenBank/DDBJ databases">
        <title>Genome Sequencing of Bee-Associated Microbes.</title>
        <authorList>
            <person name="Dunlap C."/>
        </authorList>
    </citation>
    <scope>NUCLEOTIDE SEQUENCE [LARGE SCALE GENOMIC DNA]</scope>
    <source>
        <strain evidence="2 3">NRRL NRS-1438</strain>
    </source>
</reference>
<gene>
    <name evidence="2" type="ORF">M5X09_20800</name>
</gene>
<protein>
    <submittedName>
        <fullName evidence="2">Amino acid deaminase/aldolase</fullName>
    </submittedName>
</protein>
<dbReference type="InterPro" id="IPR029066">
    <property type="entry name" value="PLP-binding_barrel"/>
</dbReference>
<name>A0ABT4DXJ5_9BACL</name>
<proteinExistence type="predicted"/>
<dbReference type="EMBL" id="JAMDLW010000030">
    <property type="protein sequence ID" value="MCY9522068.1"/>
    <property type="molecule type" value="Genomic_DNA"/>
</dbReference>
<evidence type="ECO:0000259" key="1">
    <source>
        <dbReference type="Pfam" id="PF01168"/>
    </source>
</evidence>
<feature type="domain" description="Alanine racemase N-terminal" evidence="1">
    <location>
        <begin position="26"/>
        <end position="216"/>
    </location>
</feature>
<dbReference type="PANTHER" id="PTHR28004">
    <property type="entry name" value="ZGC:162816-RELATED"/>
    <property type="match status" value="1"/>
</dbReference>
<evidence type="ECO:0000313" key="2">
    <source>
        <dbReference type="EMBL" id="MCY9522068.1"/>
    </source>
</evidence>
<dbReference type="PANTHER" id="PTHR28004:SF2">
    <property type="entry name" value="D-SERINE DEHYDRATASE"/>
    <property type="match status" value="1"/>
</dbReference>
<comment type="caution">
    <text evidence="2">The sequence shown here is derived from an EMBL/GenBank/DDBJ whole genome shotgun (WGS) entry which is preliminary data.</text>
</comment>
<keyword evidence="3" id="KW-1185">Reference proteome</keyword>